<evidence type="ECO:0000256" key="7">
    <source>
        <dbReference type="ARBA" id="ARBA00023136"/>
    </source>
</evidence>
<evidence type="ECO:0000256" key="6">
    <source>
        <dbReference type="ARBA" id="ARBA00022989"/>
    </source>
</evidence>
<evidence type="ECO:0000256" key="3">
    <source>
        <dbReference type="ARBA" id="ARBA00022676"/>
    </source>
</evidence>
<sequence>MQHIKLLLIILFVSAFFYLYKLGMNPPGLFADEASTGVNIYSILKTGKDEYGKILPFGFRQMGSYTPPLYIYLSVPFVAIFGSSEFSTRILSAVCGLIIIVLVFYLLQSLKICKSKTSLFFGALFFAVTPWLVFFSRMGYEQNLAFMLFVLSVVLFVKSLKNSKLFALLIPVISITTYADFPMRFLMPLTFVIFGLAFRKEINIKNNLKFIAVGVFIAGIIQLPNLYMLQTDSFLSKKEHFYADTVSSQAKKIKYLPPTATVSLAFVREFSAQYTNYFSPRSLFFLGDPDPQRSIPEMGVLYQWAILPYLLGMYLVYKSKVKLTRKIIITLLFITPLTGALTHQPFHMQRTLAFLLPLTLTISYAIDAFVAKFGNKLSTVAFTVLFLISVMFLWRGYFILLPQMRSDTWAVQFKQLAQFIRENPDKHFVIDQAKNLKPEEIAYFQLAFYLKTDPKILQSTSDPSIVRNYYNDVDFSYFREFTNIETKPIDWGESVWKDEILVGDTVSISDSEVKLHNLTQVLEVKSPNNQILLRAFQTNPVGTDRNKNSLKK</sequence>
<feature type="transmembrane region" description="Helical" evidence="8">
    <location>
        <begin position="119"/>
        <end position="136"/>
    </location>
</feature>
<evidence type="ECO:0000256" key="2">
    <source>
        <dbReference type="ARBA" id="ARBA00022475"/>
    </source>
</evidence>
<organism evidence="10 11">
    <name type="scientific">Candidatus Woesebacteria bacterium GW2011_GWA1_37_8</name>
    <dbReference type="NCBI Taxonomy" id="1618546"/>
    <lineage>
        <taxon>Bacteria</taxon>
        <taxon>Candidatus Woeseibacteriota</taxon>
    </lineage>
</organism>
<feature type="transmembrane region" description="Helical" evidence="8">
    <location>
        <begin position="143"/>
        <end position="161"/>
    </location>
</feature>
<dbReference type="InterPro" id="IPR050297">
    <property type="entry name" value="LipidA_mod_glycosyltrf_83"/>
</dbReference>
<reference evidence="10 11" key="1">
    <citation type="journal article" date="2015" name="Nature">
        <title>rRNA introns, odd ribosomes, and small enigmatic genomes across a large radiation of phyla.</title>
        <authorList>
            <person name="Brown C.T."/>
            <person name="Hug L.A."/>
            <person name="Thomas B.C."/>
            <person name="Sharon I."/>
            <person name="Castelle C.J."/>
            <person name="Singh A."/>
            <person name="Wilkins M.J."/>
            <person name="Williams K.H."/>
            <person name="Banfield J.F."/>
        </authorList>
    </citation>
    <scope>NUCLEOTIDE SEQUENCE [LARGE SCALE GENOMIC DNA]</scope>
</reference>
<keyword evidence="2" id="KW-1003">Cell membrane</keyword>
<proteinExistence type="predicted"/>
<protein>
    <submittedName>
        <fullName evidence="10">Glycosyl transferase family 39</fullName>
    </submittedName>
</protein>
<dbReference type="EMBL" id="LBTR01000022">
    <property type="protein sequence ID" value="KKQ44743.1"/>
    <property type="molecule type" value="Genomic_DNA"/>
</dbReference>
<feature type="transmembrane region" description="Helical" evidence="8">
    <location>
        <begin position="90"/>
        <end position="107"/>
    </location>
</feature>
<keyword evidence="3" id="KW-0328">Glycosyltransferase</keyword>
<evidence type="ECO:0000256" key="8">
    <source>
        <dbReference type="SAM" id="Phobius"/>
    </source>
</evidence>
<keyword evidence="6 8" id="KW-1133">Transmembrane helix</keyword>
<keyword evidence="5 8" id="KW-0812">Transmembrane</keyword>
<evidence type="ECO:0000256" key="5">
    <source>
        <dbReference type="ARBA" id="ARBA00022692"/>
    </source>
</evidence>
<feature type="transmembrane region" description="Helical" evidence="8">
    <location>
        <begin position="65"/>
        <end position="83"/>
    </location>
</feature>
<dbReference type="Pfam" id="PF13231">
    <property type="entry name" value="PMT_2"/>
    <property type="match status" value="1"/>
</dbReference>
<dbReference type="PANTHER" id="PTHR33908:SF11">
    <property type="entry name" value="MEMBRANE PROTEIN"/>
    <property type="match status" value="1"/>
</dbReference>
<feature type="domain" description="Glycosyltransferase RgtA/B/C/D-like" evidence="9">
    <location>
        <begin position="67"/>
        <end position="226"/>
    </location>
</feature>
<dbReference type="GO" id="GO:0016763">
    <property type="term" value="F:pentosyltransferase activity"/>
    <property type="evidence" value="ECO:0007669"/>
    <property type="project" value="TreeGrafter"/>
</dbReference>
<comment type="subcellular location">
    <subcellularLocation>
        <location evidence="1">Cell membrane</location>
        <topology evidence="1">Multi-pass membrane protein</topology>
    </subcellularLocation>
</comment>
<dbReference type="AlphaFoldDB" id="A0A0G0HNL1"/>
<keyword evidence="4 10" id="KW-0808">Transferase</keyword>
<dbReference type="Proteomes" id="UP000034603">
    <property type="component" value="Unassembled WGS sequence"/>
</dbReference>
<evidence type="ECO:0000259" key="9">
    <source>
        <dbReference type="Pfam" id="PF13231"/>
    </source>
</evidence>
<evidence type="ECO:0000256" key="4">
    <source>
        <dbReference type="ARBA" id="ARBA00022679"/>
    </source>
</evidence>
<dbReference type="GO" id="GO:0005886">
    <property type="term" value="C:plasma membrane"/>
    <property type="evidence" value="ECO:0007669"/>
    <property type="project" value="UniProtKB-SubCell"/>
</dbReference>
<feature type="transmembrane region" description="Helical" evidence="8">
    <location>
        <begin position="377"/>
        <end position="397"/>
    </location>
</feature>
<dbReference type="GO" id="GO:0009103">
    <property type="term" value="P:lipopolysaccharide biosynthetic process"/>
    <property type="evidence" value="ECO:0007669"/>
    <property type="project" value="UniProtKB-ARBA"/>
</dbReference>
<feature type="transmembrane region" description="Helical" evidence="8">
    <location>
        <begin position="181"/>
        <end position="198"/>
    </location>
</feature>
<feature type="transmembrane region" description="Helical" evidence="8">
    <location>
        <begin position="352"/>
        <end position="370"/>
    </location>
</feature>
<gene>
    <name evidence="10" type="ORF">US62_C0022G0006</name>
</gene>
<feature type="transmembrane region" description="Helical" evidence="8">
    <location>
        <begin position="210"/>
        <end position="229"/>
    </location>
</feature>
<evidence type="ECO:0000256" key="1">
    <source>
        <dbReference type="ARBA" id="ARBA00004651"/>
    </source>
</evidence>
<name>A0A0G0HNL1_9BACT</name>
<feature type="transmembrane region" description="Helical" evidence="8">
    <location>
        <begin position="300"/>
        <end position="317"/>
    </location>
</feature>
<comment type="caution">
    <text evidence="10">The sequence shown here is derived from an EMBL/GenBank/DDBJ whole genome shotgun (WGS) entry which is preliminary data.</text>
</comment>
<dbReference type="InterPro" id="IPR038731">
    <property type="entry name" value="RgtA/B/C-like"/>
</dbReference>
<dbReference type="PANTHER" id="PTHR33908">
    <property type="entry name" value="MANNOSYLTRANSFERASE YKCB-RELATED"/>
    <property type="match status" value="1"/>
</dbReference>
<evidence type="ECO:0000313" key="10">
    <source>
        <dbReference type="EMBL" id="KKQ44743.1"/>
    </source>
</evidence>
<keyword evidence="7 8" id="KW-0472">Membrane</keyword>
<evidence type="ECO:0000313" key="11">
    <source>
        <dbReference type="Proteomes" id="UP000034603"/>
    </source>
</evidence>
<accession>A0A0G0HNL1</accession>